<reference evidence="2 3" key="1">
    <citation type="submission" date="2017-08" db="EMBL/GenBank/DDBJ databases">
        <title>Lysobacter sylvestris genome.</title>
        <authorList>
            <person name="Zhang D.-C."/>
            <person name="Albuquerque L."/>
            <person name="Franca L."/>
            <person name="Froufe H.J.C."/>
            <person name="Barroso C."/>
            <person name="Egas C."/>
            <person name="Da Costa M."/>
            <person name="Margesin R."/>
        </authorList>
    </citation>
    <scope>NUCLEOTIDE SEQUENCE [LARGE SCALE GENOMIC DNA]</scope>
    <source>
        <strain evidence="2 3">AM20-91</strain>
    </source>
</reference>
<evidence type="ECO:0000256" key="1">
    <source>
        <dbReference type="SAM" id="Phobius"/>
    </source>
</evidence>
<name>A0A2K1Q4A8_9GAMM</name>
<dbReference type="Proteomes" id="UP000236220">
    <property type="component" value="Unassembled WGS sequence"/>
</dbReference>
<dbReference type="Gene3D" id="3.30.1490.300">
    <property type="match status" value="1"/>
</dbReference>
<keyword evidence="1" id="KW-0812">Transmembrane</keyword>
<dbReference type="EMBL" id="NPZB01000001">
    <property type="protein sequence ID" value="PNS09841.1"/>
    <property type="molecule type" value="Genomic_DNA"/>
</dbReference>
<dbReference type="PANTHER" id="PTHR40278:SF1">
    <property type="entry name" value="DNA UTILIZATION PROTEIN HOFN"/>
    <property type="match status" value="1"/>
</dbReference>
<protein>
    <submittedName>
        <fullName evidence="2">Fimbrial assembly protein (PilN)</fullName>
    </submittedName>
</protein>
<dbReference type="Pfam" id="PF05137">
    <property type="entry name" value="PilN"/>
    <property type="match status" value="1"/>
</dbReference>
<sequence>MACLGAWGLAVRVQFRWFGGGLKSGSGFLHWEIQGLTLWLTPTTRARWCPPLSRVWLRMVSGEWQKRTIGFKADLETVETGAIGRLLSRYPDRPRWLLVDDSIVIRATLRLPLAAIDHLRQAVRYEIDRQTPYAESDVAYDARVVERDSINKRMTVELLVIPRIRLAPLVEEAERELGVALHGVDVAGSDGHPLGVNLLEVEARAPLHRPYRLLNSILAAFAVVVVGLALWRTVINERSRADALEASLKQQAYQAKVVSIQRQRLEDLVAGAKKVTIERKRRTDLVTLSNALAERLPDNIHIERMNLQNGQMELSGQGAQAAALMSYLGANPLWDAPSLVGAAMNATPFGRDRFGIGLHLKSEPHP</sequence>
<accession>A0A2K1Q4A8</accession>
<dbReference type="SUPFAM" id="SSF53067">
    <property type="entry name" value="Actin-like ATPase domain"/>
    <property type="match status" value="1"/>
</dbReference>
<keyword evidence="1" id="KW-1133">Transmembrane helix</keyword>
<keyword evidence="3" id="KW-1185">Reference proteome</keyword>
<evidence type="ECO:0000313" key="3">
    <source>
        <dbReference type="Proteomes" id="UP000236220"/>
    </source>
</evidence>
<feature type="transmembrane region" description="Helical" evidence="1">
    <location>
        <begin position="213"/>
        <end position="231"/>
    </location>
</feature>
<keyword evidence="1" id="KW-0472">Membrane</keyword>
<dbReference type="PANTHER" id="PTHR40278">
    <property type="entry name" value="DNA UTILIZATION PROTEIN HOFN"/>
    <property type="match status" value="1"/>
</dbReference>
<organism evidence="2 3">
    <name type="scientific">Solilutibacter silvestris</name>
    <dbReference type="NCBI Taxonomy" id="1645665"/>
    <lineage>
        <taxon>Bacteria</taxon>
        <taxon>Pseudomonadati</taxon>
        <taxon>Pseudomonadota</taxon>
        <taxon>Gammaproteobacteria</taxon>
        <taxon>Lysobacterales</taxon>
        <taxon>Lysobacteraceae</taxon>
        <taxon>Solilutibacter</taxon>
    </lineage>
</organism>
<proteinExistence type="predicted"/>
<dbReference type="InterPro" id="IPR007813">
    <property type="entry name" value="PilN"/>
</dbReference>
<comment type="caution">
    <text evidence="2">The sequence shown here is derived from an EMBL/GenBank/DDBJ whole genome shotgun (WGS) entry which is preliminary data.</text>
</comment>
<evidence type="ECO:0000313" key="2">
    <source>
        <dbReference type="EMBL" id="PNS09841.1"/>
    </source>
</evidence>
<dbReference type="InterPro" id="IPR052534">
    <property type="entry name" value="Extracell_DNA_Util/SecSys_Comp"/>
</dbReference>
<dbReference type="InterPro" id="IPR043129">
    <property type="entry name" value="ATPase_NBD"/>
</dbReference>
<gene>
    <name evidence="2" type="ORF">Lysil_1470</name>
</gene>
<dbReference type="AlphaFoldDB" id="A0A2K1Q4A8"/>